<dbReference type="AlphaFoldDB" id="A0A1U8PGI4"/>
<dbReference type="Pfam" id="PF22936">
    <property type="entry name" value="Pol_BBD"/>
    <property type="match status" value="1"/>
</dbReference>
<dbReference type="GeneID" id="107958920"/>
<dbReference type="InterPro" id="IPR054722">
    <property type="entry name" value="PolX-like_BBD"/>
</dbReference>
<dbReference type="RefSeq" id="XP_016750326.1">
    <property type="nucleotide sequence ID" value="XM_016894837.1"/>
</dbReference>
<reference evidence="3" key="2">
    <citation type="submission" date="2025-08" db="UniProtKB">
        <authorList>
            <consortium name="RefSeq"/>
        </authorList>
    </citation>
    <scope>IDENTIFICATION</scope>
</reference>
<dbReference type="Proteomes" id="UP000818029">
    <property type="component" value="Chromosome A11"/>
</dbReference>
<name>A0A1U8PGI4_GOSHI</name>
<dbReference type="KEGG" id="ghi:107958920"/>
<accession>A0A1U8PGI4</accession>
<dbReference type="PaxDb" id="3635-A0A1U8PGI4"/>
<proteinExistence type="predicted"/>
<dbReference type="OrthoDB" id="1728030at2759"/>
<organism evidence="2 3">
    <name type="scientific">Gossypium hirsutum</name>
    <name type="common">Upland cotton</name>
    <name type="synonym">Gossypium mexicanum</name>
    <dbReference type="NCBI Taxonomy" id="3635"/>
    <lineage>
        <taxon>Eukaryota</taxon>
        <taxon>Viridiplantae</taxon>
        <taxon>Streptophyta</taxon>
        <taxon>Embryophyta</taxon>
        <taxon>Tracheophyta</taxon>
        <taxon>Spermatophyta</taxon>
        <taxon>Magnoliopsida</taxon>
        <taxon>eudicotyledons</taxon>
        <taxon>Gunneridae</taxon>
        <taxon>Pentapetalae</taxon>
        <taxon>rosids</taxon>
        <taxon>malvids</taxon>
        <taxon>Malvales</taxon>
        <taxon>Malvaceae</taxon>
        <taxon>Malvoideae</taxon>
        <taxon>Gossypium</taxon>
    </lineage>
</organism>
<feature type="domain" description="Retrovirus-related Pol polyprotein from transposon TNT 1-94-like beta-barrel" evidence="1">
    <location>
        <begin position="171"/>
        <end position="250"/>
    </location>
</feature>
<gene>
    <name evidence="3" type="primary">LOC107958920</name>
</gene>
<dbReference type="PANTHER" id="PTHR35317:SF31">
    <property type="entry name" value="DUF4219 DOMAIN-CONTAINING PROTEIN"/>
    <property type="match status" value="1"/>
</dbReference>
<sequence length="300" mass="33743">MLMLKPPPLRANSTVAWIRQHFNNRAKSIRLLGDQFSEARIVEKVISTLPERYKAKISSLEDSRDLLSISLTKLINALYARNKEELADMRSIKKVHFKPRTDQPRAPLAIKGSKHGQTSLEEMEQEEDIHLAHTVKRLKTKAQVAEESCGQEEQVFAVSCSATKRKTTKGWLIDSGCTNHMTLDAAIFKSIDRSFNKRVKVGNGHYIKVEDKGDVLIDTPSGTKLVSNVLLVPEIDKNLLSITQLLEKGYSIVFKGKECLISDPRGSKLMSVTMTDRSFIVDWNKNSVSAYMTVLDKSVL</sequence>
<keyword evidence="2" id="KW-1185">Reference proteome</keyword>
<dbReference type="PANTHER" id="PTHR35317">
    <property type="entry name" value="OS04G0629600 PROTEIN"/>
    <property type="match status" value="1"/>
</dbReference>
<evidence type="ECO:0000259" key="1">
    <source>
        <dbReference type="Pfam" id="PF22936"/>
    </source>
</evidence>
<protein>
    <recommendedName>
        <fullName evidence="1">Retrovirus-related Pol polyprotein from transposon TNT 1-94-like beta-barrel domain-containing protein</fullName>
    </recommendedName>
</protein>
<evidence type="ECO:0000313" key="2">
    <source>
        <dbReference type="Proteomes" id="UP000818029"/>
    </source>
</evidence>
<reference evidence="2" key="1">
    <citation type="journal article" date="2020" name="Nat. Genet.">
        <title>Genomic diversifications of five Gossypium allopolyploid species and their impact on cotton improvement.</title>
        <authorList>
            <person name="Chen Z.J."/>
            <person name="Sreedasyam A."/>
            <person name="Ando A."/>
            <person name="Song Q."/>
            <person name="De Santiago L.M."/>
            <person name="Hulse-Kemp A.M."/>
            <person name="Ding M."/>
            <person name="Ye W."/>
            <person name="Kirkbride R.C."/>
            <person name="Jenkins J."/>
            <person name="Plott C."/>
            <person name="Lovell J."/>
            <person name="Lin Y.M."/>
            <person name="Vaughn R."/>
            <person name="Liu B."/>
            <person name="Simpson S."/>
            <person name="Scheffler B.E."/>
            <person name="Wen L."/>
            <person name="Saski C.A."/>
            <person name="Grover C.E."/>
            <person name="Hu G."/>
            <person name="Conover J.L."/>
            <person name="Carlson J.W."/>
            <person name="Shu S."/>
            <person name="Boston L.B."/>
            <person name="Williams M."/>
            <person name="Peterson D.G."/>
            <person name="McGee K."/>
            <person name="Jones D.C."/>
            <person name="Wendel J.F."/>
            <person name="Stelly D.M."/>
            <person name="Grimwood J."/>
            <person name="Schmutz J."/>
        </authorList>
    </citation>
    <scope>NUCLEOTIDE SEQUENCE [LARGE SCALE GENOMIC DNA]</scope>
    <source>
        <strain evidence="2">cv. TM-1</strain>
    </source>
</reference>
<evidence type="ECO:0000313" key="3">
    <source>
        <dbReference type="RefSeq" id="XP_016750326.1"/>
    </source>
</evidence>